<dbReference type="PROSITE" id="PS51257">
    <property type="entry name" value="PROKAR_LIPOPROTEIN"/>
    <property type="match status" value="1"/>
</dbReference>
<evidence type="ECO:0000313" key="4">
    <source>
        <dbReference type="Proteomes" id="UP000306628"/>
    </source>
</evidence>
<dbReference type="Gene3D" id="3.10.450.40">
    <property type="match status" value="1"/>
</dbReference>
<evidence type="ECO:0000313" key="3">
    <source>
        <dbReference type="EMBL" id="TMR38884.1"/>
    </source>
</evidence>
<dbReference type="OrthoDB" id="9795161at2"/>
<keyword evidence="4" id="KW-1185">Reference proteome</keyword>
<dbReference type="Proteomes" id="UP000306628">
    <property type="component" value="Unassembled WGS sequence"/>
</dbReference>
<gene>
    <name evidence="3" type="ORF">ETD85_03485</name>
</gene>
<feature type="domain" description="PepSY" evidence="2">
    <location>
        <begin position="143"/>
        <end position="202"/>
    </location>
</feature>
<dbReference type="Pfam" id="PF03413">
    <property type="entry name" value="PepSY"/>
    <property type="match status" value="1"/>
</dbReference>
<keyword evidence="1" id="KW-0732">Signal</keyword>
<proteinExistence type="predicted"/>
<evidence type="ECO:0000259" key="2">
    <source>
        <dbReference type="Pfam" id="PF03413"/>
    </source>
</evidence>
<organism evidence="3 4">
    <name type="scientific">Nonomuraea zeae</name>
    <dbReference type="NCBI Taxonomy" id="1642303"/>
    <lineage>
        <taxon>Bacteria</taxon>
        <taxon>Bacillati</taxon>
        <taxon>Actinomycetota</taxon>
        <taxon>Actinomycetes</taxon>
        <taxon>Streptosporangiales</taxon>
        <taxon>Streptosporangiaceae</taxon>
        <taxon>Nonomuraea</taxon>
    </lineage>
</organism>
<dbReference type="EMBL" id="VCKX01000006">
    <property type="protein sequence ID" value="TMR38884.1"/>
    <property type="molecule type" value="Genomic_DNA"/>
</dbReference>
<evidence type="ECO:0000256" key="1">
    <source>
        <dbReference type="SAM" id="SignalP"/>
    </source>
</evidence>
<dbReference type="AlphaFoldDB" id="A0A5S4H2C9"/>
<dbReference type="RefSeq" id="WP_138688108.1">
    <property type="nucleotide sequence ID" value="NZ_JBHSAZ010000076.1"/>
</dbReference>
<dbReference type="Gene3D" id="3.30.505.20">
    <property type="match status" value="1"/>
</dbReference>
<name>A0A5S4H2C9_9ACTN</name>
<feature type="chain" id="PRO_5038731344" description="PepSY domain-containing protein" evidence="1">
    <location>
        <begin position="25"/>
        <end position="204"/>
    </location>
</feature>
<feature type="signal peptide" evidence="1">
    <location>
        <begin position="1"/>
        <end position="24"/>
    </location>
</feature>
<reference evidence="3 4" key="1">
    <citation type="submission" date="2019-05" db="EMBL/GenBank/DDBJ databases">
        <title>Draft genome sequence of Nonomuraea zeae DSM 100528.</title>
        <authorList>
            <person name="Saricaoglu S."/>
            <person name="Isik K."/>
        </authorList>
    </citation>
    <scope>NUCLEOTIDE SEQUENCE [LARGE SCALE GENOMIC DNA]</scope>
    <source>
        <strain evidence="3 4">DSM 100528</strain>
    </source>
</reference>
<dbReference type="InterPro" id="IPR025711">
    <property type="entry name" value="PepSY"/>
</dbReference>
<protein>
    <recommendedName>
        <fullName evidence="2">PepSY domain-containing protein</fullName>
    </recommendedName>
</protein>
<sequence>MKGERRTKTIVGIIFGGSALLGVAACGGADTQSGAVKVAPAGGAAAGLMSPSGPPADPSEAPGDAVSLEKVSAAATNAVKDSTVLSVQSENGGQIWEVQLAGSDGTERVLEVDASGKVVSGPRVKDTGKEEKSRVVGIAKDAKVTFKEAVEKVASSVPQGKIIHMSLDRHDNNLLVWDVDVVTSDGAWQGVKVDAKTGTVTKNG</sequence>
<accession>A0A5S4H2C9</accession>
<comment type="caution">
    <text evidence="3">The sequence shown here is derived from an EMBL/GenBank/DDBJ whole genome shotgun (WGS) entry which is preliminary data.</text>
</comment>